<keyword evidence="1" id="KW-1133">Transmembrane helix</keyword>
<dbReference type="InterPro" id="IPR014721">
    <property type="entry name" value="Ribsml_uS5_D2-typ_fold_subgr"/>
</dbReference>
<dbReference type="InterPro" id="IPR001478">
    <property type="entry name" value="PDZ"/>
</dbReference>
<dbReference type="Pfam" id="PF05362">
    <property type="entry name" value="Lon_C"/>
    <property type="match status" value="1"/>
</dbReference>
<evidence type="ECO:0000313" key="3">
    <source>
        <dbReference type="EMBL" id="WNR42118.1"/>
    </source>
</evidence>
<dbReference type="PROSITE" id="PS50106">
    <property type="entry name" value="PDZ"/>
    <property type="match status" value="1"/>
</dbReference>
<dbReference type="GO" id="GO:0004176">
    <property type="term" value="F:ATP-dependent peptidase activity"/>
    <property type="evidence" value="ECO:0007669"/>
    <property type="project" value="InterPro"/>
</dbReference>
<dbReference type="InterPro" id="IPR020568">
    <property type="entry name" value="Ribosomal_Su5_D2-typ_SF"/>
</dbReference>
<dbReference type="SUPFAM" id="SSF50156">
    <property type="entry name" value="PDZ domain-like"/>
    <property type="match status" value="1"/>
</dbReference>
<feature type="transmembrane region" description="Helical" evidence="1">
    <location>
        <begin position="131"/>
        <end position="152"/>
    </location>
</feature>
<gene>
    <name evidence="3" type="ORF">MJB10_13320</name>
</gene>
<dbReference type="GO" id="GO:0006508">
    <property type="term" value="P:proteolysis"/>
    <property type="evidence" value="ECO:0007669"/>
    <property type="project" value="InterPro"/>
</dbReference>
<dbReference type="SMART" id="SM00228">
    <property type="entry name" value="PDZ"/>
    <property type="match status" value="1"/>
</dbReference>
<feature type="transmembrane region" description="Helical" evidence="1">
    <location>
        <begin position="75"/>
        <end position="94"/>
    </location>
</feature>
<feature type="transmembrane region" description="Helical" evidence="1">
    <location>
        <begin position="100"/>
        <end position="119"/>
    </location>
</feature>
<sequence>MARSQRLYVWGMGLLLIFVVIGELVWLPDPLRWGAHVYWIDLIDWLIYGLACVPLLWMIVATHRLISSQSLVMKLYLGMQSIICLLTAMFVIGIPKKLEYSATSFILSFILVLVDMVIIERRRRKVPLHSLLVGVVMAGLLAVMLWPTSYLATYPGLTLNMNRYVQAEGGSTHGDISGVLIFERPAFPIDWIYAKLFKDYDFEIQNLGMSLGEYNLEVRAMKEDANAAGSAIAFHKVGLGKGITSEGVRITAILQGTQAAEVLQPSDVLTAFNGHPLTMVSELSEQMKAIKPGESITLTLLRNQKSMQVKVTTRASTDDPSRASIGIMIANELHYDIPDGVSYHNYLLHEGGPSHGAMLALTLIDQLTPCGVTYGHHVAGTGTIEPDGSVGPVGGLVQKAYTVSRTNADVFFVPVENEADARKGAPQLRIVPVRTLDDILNWLRANPTSETPACSS</sequence>
<dbReference type="RefSeq" id="WP_314795351.1">
    <property type="nucleotide sequence ID" value="NZ_CP130319.1"/>
</dbReference>
<keyword evidence="1" id="KW-0472">Membrane</keyword>
<dbReference type="EMBL" id="CP130319">
    <property type="protein sequence ID" value="WNR42118.1"/>
    <property type="molecule type" value="Genomic_DNA"/>
</dbReference>
<organism evidence="3 4">
    <name type="scientific">Paenibacillus roseopurpureus</name>
    <dbReference type="NCBI Taxonomy" id="2918901"/>
    <lineage>
        <taxon>Bacteria</taxon>
        <taxon>Bacillati</taxon>
        <taxon>Bacillota</taxon>
        <taxon>Bacilli</taxon>
        <taxon>Bacillales</taxon>
        <taxon>Paenibacillaceae</taxon>
        <taxon>Paenibacillus</taxon>
    </lineage>
</organism>
<dbReference type="GO" id="GO:0004252">
    <property type="term" value="F:serine-type endopeptidase activity"/>
    <property type="evidence" value="ECO:0007669"/>
    <property type="project" value="InterPro"/>
</dbReference>
<dbReference type="Proteomes" id="UP001304650">
    <property type="component" value="Chromosome"/>
</dbReference>
<feature type="domain" description="PDZ" evidence="2">
    <location>
        <begin position="217"/>
        <end position="304"/>
    </location>
</feature>
<name>A0AA96LLW0_9BACL</name>
<dbReference type="Gene3D" id="3.30.230.10">
    <property type="match status" value="1"/>
</dbReference>
<dbReference type="Pfam" id="PF13180">
    <property type="entry name" value="PDZ_2"/>
    <property type="match status" value="1"/>
</dbReference>
<keyword evidence="4" id="KW-1185">Reference proteome</keyword>
<protein>
    <submittedName>
        <fullName evidence="3">PDZ domain-containing protein</fullName>
    </submittedName>
</protein>
<evidence type="ECO:0000313" key="4">
    <source>
        <dbReference type="Proteomes" id="UP001304650"/>
    </source>
</evidence>
<feature type="transmembrane region" description="Helical" evidence="1">
    <location>
        <begin position="45"/>
        <end position="63"/>
    </location>
</feature>
<evidence type="ECO:0000256" key="1">
    <source>
        <dbReference type="SAM" id="Phobius"/>
    </source>
</evidence>
<reference evidence="3" key="1">
    <citation type="submission" date="2022-02" db="EMBL/GenBank/DDBJ databases">
        <title>Paenibacillus sp. MBLB1832 Whole Genome Shotgun Sequencing.</title>
        <authorList>
            <person name="Hwang C.Y."/>
            <person name="Cho E.-S."/>
            <person name="Seo M.-J."/>
        </authorList>
    </citation>
    <scope>NUCLEOTIDE SEQUENCE</scope>
    <source>
        <strain evidence="3">MBLB1832</strain>
    </source>
</reference>
<dbReference type="AlphaFoldDB" id="A0AA96LLW0"/>
<proteinExistence type="predicted"/>
<keyword evidence="1" id="KW-0812">Transmembrane</keyword>
<dbReference type="SUPFAM" id="SSF54211">
    <property type="entry name" value="Ribosomal protein S5 domain 2-like"/>
    <property type="match status" value="1"/>
</dbReference>
<dbReference type="InterPro" id="IPR008269">
    <property type="entry name" value="Lon_proteolytic"/>
</dbReference>
<accession>A0AA96LLW0</accession>
<feature type="transmembrane region" description="Helical" evidence="1">
    <location>
        <begin position="7"/>
        <end position="25"/>
    </location>
</feature>
<dbReference type="KEGG" id="proo:MJB10_13320"/>
<dbReference type="InterPro" id="IPR036034">
    <property type="entry name" value="PDZ_sf"/>
</dbReference>
<evidence type="ECO:0000259" key="2">
    <source>
        <dbReference type="PROSITE" id="PS50106"/>
    </source>
</evidence>